<dbReference type="SMART" id="SM00710">
    <property type="entry name" value="PbH1"/>
    <property type="match status" value="5"/>
</dbReference>
<dbReference type="InterPro" id="IPR039448">
    <property type="entry name" value="Beta_helix"/>
</dbReference>
<proteinExistence type="predicted"/>
<feature type="region of interest" description="Disordered" evidence="3">
    <location>
        <begin position="693"/>
        <end position="713"/>
    </location>
</feature>
<dbReference type="Gene3D" id="2.160.20.10">
    <property type="entry name" value="Single-stranded right-handed beta-helix, Pectin lyase-like"/>
    <property type="match status" value="1"/>
</dbReference>
<dbReference type="AlphaFoldDB" id="A0A7W5JWY8"/>
<keyword evidence="2" id="KW-0624">Polysaccharide degradation</keyword>
<dbReference type="Proteomes" id="UP000565572">
    <property type="component" value="Unassembled WGS sequence"/>
</dbReference>
<dbReference type="GO" id="GO:0000272">
    <property type="term" value="P:polysaccharide catabolic process"/>
    <property type="evidence" value="ECO:0007669"/>
    <property type="project" value="UniProtKB-KW"/>
</dbReference>
<dbReference type="SMART" id="SM00060">
    <property type="entry name" value="FN3"/>
    <property type="match status" value="4"/>
</dbReference>
<evidence type="ECO:0000313" key="6">
    <source>
        <dbReference type="Proteomes" id="UP000565572"/>
    </source>
</evidence>
<name>A0A7W5JWY8_9ACTN</name>
<feature type="domain" description="Fibronectin type-III" evidence="4">
    <location>
        <begin position="371"/>
        <end position="467"/>
    </location>
</feature>
<evidence type="ECO:0000256" key="1">
    <source>
        <dbReference type="ARBA" id="ARBA00023295"/>
    </source>
</evidence>
<dbReference type="InterPro" id="IPR036116">
    <property type="entry name" value="FN3_sf"/>
</dbReference>
<dbReference type="GO" id="GO:0016798">
    <property type="term" value="F:hydrolase activity, acting on glycosyl bonds"/>
    <property type="evidence" value="ECO:0007669"/>
    <property type="project" value="UniProtKB-KW"/>
</dbReference>
<keyword evidence="6" id="KW-1185">Reference proteome</keyword>
<dbReference type="RefSeq" id="WP_183339350.1">
    <property type="nucleotide sequence ID" value="NZ_JACHZG010000001.1"/>
</dbReference>
<dbReference type="InterPro" id="IPR011050">
    <property type="entry name" value="Pectin_lyase_fold/virulence"/>
</dbReference>
<dbReference type="InterPro" id="IPR012334">
    <property type="entry name" value="Pectin_lyas_fold"/>
</dbReference>
<comment type="caution">
    <text evidence="5">The sequence shown here is derived from an EMBL/GenBank/DDBJ whole genome shotgun (WGS) entry which is preliminary data.</text>
</comment>
<feature type="domain" description="Fibronectin type-III" evidence="4">
    <location>
        <begin position="820"/>
        <end position="914"/>
    </location>
</feature>
<accession>A0A7W5JWY8</accession>
<dbReference type="Pfam" id="PF00041">
    <property type="entry name" value="fn3"/>
    <property type="match status" value="1"/>
</dbReference>
<dbReference type="InterPro" id="IPR003961">
    <property type="entry name" value="FN3_dom"/>
</dbReference>
<dbReference type="CDD" id="cd00063">
    <property type="entry name" value="FN3"/>
    <property type="match status" value="2"/>
</dbReference>
<evidence type="ECO:0000256" key="2">
    <source>
        <dbReference type="ARBA" id="ARBA00023326"/>
    </source>
</evidence>
<feature type="domain" description="Fibronectin type-III" evidence="4">
    <location>
        <begin position="146"/>
        <end position="243"/>
    </location>
</feature>
<dbReference type="InterPro" id="IPR006626">
    <property type="entry name" value="PbH1"/>
</dbReference>
<dbReference type="PROSITE" id="PS50853">
    <property type="entry name" value="FN3"/>
    <property type="match status" value="4"/>
</dbReference>
<dbReference type="SUPFAM" id="SSF49265">
    <property type="entry name" value="Fibronectin type III"/>
    <property type="match status" value="3"/>
</dbReference>
<keyword evidence="2" id="KW-0119">Carbohydrate metabolism</keyword>
<reference evidence="5 6" key="1">
    <citation type="submission" date="2020-08" db="EMBL/GenBank/DDBJ databases">
        <title>Sequencing the genomes of 1000 actinobacteria strains.</title>
        <authorList>
            <person name="Klenk H.-P."/>
        </authorList>
    </citation>
    <scope>NUCLEOTIDE SEQUENCE [LARGE SCALE GENOMIC DNA]</scope>
    <source>
        <strain evidence="5 6">DSM 11053</strain>
    </source>
</reference>
<dbReference type="Pfam" id="PF13229">
    <property type="entry name" value="Beta_helix"/>
    <property type="match status" value="1"/>
</dbReference>
<dbReference type="InterPro" id="IPR013783">
    <property type="entry name" value="Ig-like_fold"/>
</dbReference>
<sequence length="1221" mass="127848">MGALLVPAPAQAASTVGAGTWENTSSVIKYKGSWKTSKSSQDSGGSVRRLNASGYAQLTFTTSGVRWVTRKTSGSGIADVYVDGTKKATVDLYSPTTQRQQVAYEVTGLPTAGTHTIKIVRTGKKNAKSSGKSIQLDAFVTPDVVAPAAPSGLTSKITGDDVTLTWSANAESDVKSYQVFRRVGTRGDRTLIATTTAKVRTATDPGRLPGETDLYDVVATDTSGNVSPASSALSVQLPITPRGAGTYDEKNPAVGLRGPWTSTSSTQDVAGAHASLKAAGYAQLTFSTSSIRWISRLDSYSGIADVYLDGVKQTSVDLYAATAKAQYVAYEVKDLPAGPHTLRVVWTGTKNPAASATTITLDAFVAPDLVAPAAPTGLTAVASGTDVVLTWARSTEPDLTTYEVREREGSSTTLRSVGTFPAGTTTTTVLGRAQGSTFTYDLVATDTSGNVSAPSRGASVTIPIKPEGAGTYENDSAEVTLDGTWSVIPSKLDSGGSYSSLDGPGFAQVSFNTSGIRWISRVNNYSGIADVYLDGVKQKSVDLYSPSTKFQQVVYEVKGLPETPHTLRIVRTGTKSPSSNSTQILLDAFLAPNVFPPAAPRDVAPTPVPGGVQLDWTASPEADVSSYRVYRGAATGNLTAVGTQPADDTDYVDTGLQPGATYRYQVTALNTSGTESARSEIITTTVPMTALPAGTYEDGSPSVTQQGDWTKASSTYDSGGSISSLTGTGYAEMSFATSGIRWVTRTNAYSGIADVWIDGRKQESVDLYSAGTKTGQTVFEVKGLSETGHTIRIAWTGTKNAASTGKGISLDAFVAPDIYAPAAPQALTETPVRSGVKLLWKKNAERDVASYRLLRRTAGSSTAVLVGTTDPATTSFTDVGLANGVSYSWTVVARDTSGNDSPASNAAVLTTGGDPYATFAYRYAKCPTATVTVSTRAQLLTAIKAGTSGTVIRLNPGSYGSGYLINTKATAANPMWICGPDTAVFDNNDFTKGYGFQVNGANNVVLAGMTVRNVQKGVSVQYAKNVTIADMRVERIGDEAIHLKNMTTDSTVIGNSVDTTGLNAKNYGEGVYIGTAQGNWCKYNNCQPDNSDRNVVAYNVIKNNTAESIEAKAGTNDGTMWKNTMDGSTITADDADSLIQIMGSGWVVAGSKGSNSPEDAIQIWNTDDGSYGFDNVVYDNAVAVGPPPGYVVHLPYVNDGNVAGCDNSRGAKGLSNVPCQN</sequence>
<feature type="domain" description="Fibronectin type-III" evidence="4">
    <location>
        <begin position="596"/>
        <end position="689"/>
    </location>
</feature>
<organism evidence="5 6">
    <name type="scientific">Microlunatus antarcticus</name>
    <dbReference type="NCBI Taxonomy" id="53388"/>
    <lineage>
        <taxon>Bacteria</taxon>
        <taxon>Bacillati</taxon>
        <taxon>Actinomycetota</taxon>
        <taxon>Actinomycetes</taxon>
        <taxon>Propionibacteriales</taxon>
        <taxon>Propionibacteriaceae</taxon>
        <taxon>Microlunatus</taxon>
    </lineage>
</organism>
<dbReference type="EMBL" id="JACHZG010000001">
    <property type="protein sequence ID" value="MBB3327856.1"/>
    <property type="molecule type" value="Genomic_DNA"/>
</dbReference>
<evidence type="ECO:0000256" key="3">
    <source>
        <dbReference type="SAM" id="MobiDB-lite"/>
    </source>
</evidence>
<dbReference type="SUPFAM" id="SSF51126">
    <property type="entry name" value="Pectin lyase-like"/>
    <property type="match status" value="1"/>
</dbReference>
<dbReference type="Gene3D" id="2.60.120.260">
    <property type="entry name" value="Galactose-binding domain-like"/>
    <property type="match status" value="4"/>
</dbReference>
<protein>
    <submittedName>
        <fullName evidence="5">Fibronectin type 3 domain-containing protein</fullName>
    </submittedName>
</protein>
<evidence type="ECO:0000313" key="5">
    <source>
        <dbReference type="EMBL" id="MBB3327856.1"/>
    </source>
</evidence>
<evidence type="ECO:0000259" key="4">
    <source>
        <dbReference type="PROSITE" id="PS50853"/>
    </source>
</evidence>
<keyword evidence="1" id="KW-0378">Hydrolase</keyword>
<feature type="compositionally biased region" description="Polar residues" evidence="3">
    <location>
        <begin position="701"/>
        <end position="712"/>
    </location>
</feature>
<dbReference type="Gene3D" id="2.60.40.10">
    <property type="entry name" value="Immunoglobulins"/>
    <property type="match status" value="4"/>
</dbReference>
<keyword evidence="1" id="KW-0326">Glycosidase</keyword>
<gene>
    <name evidence="5" type="ORF">FHX39_002800</name>
</gene>